<dbReference type="Proteomes" id="UP000299102">
    <property type="component" value="Unassembled WGS sequence"/>
</dbReference>
<keyword evidence="3" id="KW-1185">Reference proteome</keyword>
<gene>
    <name evidence="2" type="ORF">EVAR_973_1</name>
</gene>
<organism evidence="2 3">
    <name type="scientific">Eumeta variegata</name>
    <name type="common">Bagworm moth</name>
    <name type="synonym">Eumeta japonica</name>
    <dbReference type="NCBI Taxonomy" id="151549"/>
    <lineage>
        <taxon>Eukaryota</taxon>
        <taxon>Metazoa</taxon>
        <taxon>Ecdysozoa</taxon>
        <taxon>Arthropoda</taxon>
        <taxon>Hexapoda</taxon>
        <taxon>Insecta</taxon>
        <taxon>Pterygota</taxon>
        <taxon>Neoptera</taxon>
        <taxon>Endopterygota</taxon>
        <taxon>Lepidoptera</taxon>
        <taxon>Glossata</taxon>
        <taxon>Ditrysia</taxon>
        <taxon>Tineoidea</taxon>
        <taxon>Psychidae</taxon>
        <taxon>Oiketicinae</taxon>
        <taxon>Eumeta</taxon>
    </lineage>
</organism>
<name>A0A4C1SE37_EUMVA</name>
<dbReference type="AlphaFoldDB" id="A0A4C1SE37"/>
<protein>
    <submittedName>
        <fullName evidence="2">Uncharacterized protein</fullName>
    </submittedName>
</protein>
<reference evidence="2 3" key="1">
    <citation type="journal article" date="2019" name="Commun. Biol.">
        <title>The bagworm genome reveals a unique fibroin gene that provides high tensile strength.</title>
        <authorList>
            <person name="Kono N."/>
            <person name="Nakamura H."/>
            <person name="Ohtoshi R."/>
            <person name="Tomita M."/>
            <person name="Numata K."/>
            <person name="Arakawa K."/>
        </authorList>
    </citation>
    <scope>NUCLEOTIDE SEQUENCE [LARGE SCALE GENOMIC DNA]</scope>
</reference>
<dbReference type="EMBL" id="BGZK01000005">
    <property type="protein sequence ID" value="GBP00419.1"/>
    <property type="molecule type" value="Genomic_DNA"/>
</dbReference>
<evidence type="ECO:0000313" key="3">
    <source>
        <dbReference type="Proteomes" id="UP000299102"/>
    </source>
</evidence>
<sequence length="151" mass="16359">MHSRCTLNAHDDAPTGDTLIRSSDPFRSRIRLMTPQYCHPAVSGPLKIVVTVVVTAYGAGDLTPRGDTNRTPGGLAWDKFQNGRPISGSKSAELECDHGRIVGGCSSFHGNTLLRGRRAAPVRTVLAAPGPQRAGTRDLRIKVRLYSKWVL</sequence>
<proteinExistence type="predicted"/>
<accession>A0A4C1SE37</accession>
<comment type="caution">
    <text evidence="2">The sequence shown here is derived from an EMBL/GenBank/DDBJ whole genome shotgun (WGS) entry which is preliminary data.</text>
</comment>
<feature type="region of interest" description="Disordered" evidence="1">
    <location>
        <begin position="1"/>
        <end position="20"/>
    </location>
</feature>
<evidence type="ECO:0000256" key="1">
    <source>
        <dbReference type="SAM" id="MobiDB-lite"/>
    </source>
</evidence>
<evidence type="ECO:0000313" key="2">
    <source>
        <dbReference type="EMBL" id="GBP00419.1"/>
    </source>
</evidence>